<sequence length="140" mass="15696">MKIIKFLVFTLVLLAGLGYAAFYFGTNMASEKIMNDVSTELQNSGEIEQIKTTIENDPELRAFIEEAETADTSKLPFTTKEEATRVLIKKVGISELNDIRVQVQEGNASKEEIMENIQGKLSEEEVLALKVLAYKELYGK</sequence>
<proteinExistence type="predicted"/>
<protein>
    <recommendedName>
        <fullName evidence="3">Phenylalanyl-tRNA synthetase subunit beta</fullName>
    </recommendedName>
</protein>
<dbReference type="EMBL" id="VLKI01000024">
    <property type="protein sequence ID" value="TWH79260.1"/>
    <property type="molecule type" value="Genomic_DNA"/>
</dbReference>
<keyword evidence="2" id="KW-1185">Reference proteome</keyword>
<dbReference type="RefSeq" id="WP_144545954.1">
    <property type="nucleotide sequence ID" value="NZ_CBCSDC010000032.1"/>
</dbReference>
<gene>
    <name evidence="1" type="ORF">IQ19_05007</name>
</gene>
<dbReference type="AlphaFoldDB" id="A0A562J840"/>
<organism evidence="1 2">
    <name type="scientific">Cytobacillus oceanisediminis</name>
    <dbReference type="NCBI Taxonomy" id="665099"/>
    <lineage>
        <taxon>Bacteria</taxon>
        <taxon>Bacillati</taxon>
        <taxon>Bacillota</taxon>
        <taxon>Bacilli</taxon>
        <taxon>Bacillales</taxon>
        <taxon>Bacillaceae</taxon>
        <taxon>Cytobacillus</taxon>
    </lineage>
</organism>
<dbReference type="Proteomes" id="UP000318667">
    <property type="component" value="Unassembled WGS sequence"/>
</dbReference>
<dbReference type="OrthoDB" id="2427603at2"/>
<evidence type="ECO:0008006" key="3">
    <source>
        <dbReference type="Google" id="ProtNLM"/>
    </source>
</evidence>
<reference evidence="1 2" key="1">
    <citation type="journal article" date="2015" name="Stand. Genomic Sci.">
        <title>Genomic Encyclopedia of Bacterial and Archaeal Type Strains, Phase III: the genomes of soil and plant-associated and newly described type strains.</title>
        <authorList>
            <person name="Whitman W.B."/>
            <person name="Woyke T."/>
            <person name="Klenk H.P."/>
            <person name="Zhou Y."/>
            <person name="Lilburn T.G."/>
            <person name="Beck B.J."/>
            <person name="De Vos P."/>
            <person name="Vandamme P."/>
            <person name="Eisen J.A."/>
            <person name="Garrity G."/>
            <person name="Hugenholtz P."/>
            <person name="Kyrpides N.C."/>
        </authorList>
    </citation>
    <scope>NUCLEOTIDE SEQUENCE [LARGE SCALE GENOMIC DNA]</scope>
    <source>
        <strain evidence="1 2">CGMCC 1.10115</strain>
    </source>
</reference>
<dbReference type="GeneID" id="65406074"/>
<evidence type="ECO:0000313" key="2">
    <source>
        <dbReference type="Proteomes" id="UP000318667"/>
    </source>
</evidence>
<accession>A0A562J840</accession>
<evidence type="ECO:0000313" key="1">
    <source>
        <dbReference type="EMBL" id="TWH79260.1"/>
    </source>
</evidence>
<name>A0A562J840_9BACI</name>
<comment type="caution">
    <text evidence="1">The sequence shown here is derived from an EMBL/GenBank/DDBJ whole genome shotgun (WGS) entry which is preliminary data.</text>
</comment>